<evidence type="ECO:0000256" key="2">
    <source>
        <dbReference type="ARBA" id="ARBA00022737"/>
    </source>
</evidence>
<keyword evidence="2" id="KW-0677">Repeat</keyword>
<feature type="chain" id="PRO_5014806710" description="Galactose oxidase" evidence="4">
    <location>
        <begin position="27"/>
        <end position="460"/>
    </location>
</feature>
<dbReference type="PANTHER" id="PTHR46093:SF18">
    <property type="entry name" value="FIBRONECTIN TYPE-III DOMAIN-CONTAINING PROTEIN"/>
    <property type="match status" value="1"/>
</dbReference>
<evidence type="ECO:0000256" key="3">
    <source>
        <dbReference type="SAM" id="Phobius"/>
    </source>
</evidence>
<feature type="transmembrane region" description="Helical" evidence="3">
    <location>
        <begin position="388"/>
        <end position="412"/>
    </location>
</feature>
<protein>
    <recommendedName>
        <fullName evidence="7">Galactose oxidase</fullName>
    </recommendedName>
</protein>
<keyword evidence="4" id="KW-0732">Signal</keyword>
<dbReference type="VEuPathDB" id="FungiDB:RhiirFUN_022505"/>
<dbReference type="Gene3D" id="2.120.10.80">
    <property type="entry name" value="Kelch-type beta propeller"/>
    <property type="match status" value="2"/>
</dbReference>
<dbReference type="PANTHER" id="PTHR46093">
    <property type="entry name" value="ACYL-COA-BINDING DOMAIN-CONTAINING PROTEIN 5"/>
    <property type="match status" value="1"/>
</dbReference>
<keyword evidence="3" id="KW-0812">Transmembrane</keyword>
<organism evidence="5 6">
    <name type="scientific">Rhizophagus irregularis</name>
    <dbReference type="NCBI Taxonomy" id="588596"/>
    <lineage>
        <taxon>Eukaryota</taxon>
        <taxon>Fungi</taxon>
        <taxon>Fungi incertae sedis</taxon>
        <taxon>Mucoromycota</taxon>
        <taxon>Glomeromycotina</taxon>
        <taxon>Glomeromycetes</taxon>
        <taxon>Glomerales</taxon>
        <taxon>Glomeraceae</taxon>
        <taxon>Rhizophagus</taxon>
    </lineage>
</organism>
<name>A0A2N1MXH5_9GLOM</name>
<reference evidence="5 6" key="2">
    <citation type="submission" date="2017-10" db="EMBL/GenBank/DDBJ databases">
        <title>Extensive intraspecific genome diversity in a model arbuscular mycorrhizal fungus.</title>
        <authorList>
            <person name="Chen E.C.H."/>
            <person name="Morin E."/>
            <person name="Baudet D."/>
            <person name="Noel J."/>
            <person name="Ndikumana S."/>
            <person name="Charron P."/>
            <person name="St-Onge C."/>
            <person name="Giorgi J."/>
            <person name="Grigoriev I.V."/>
            <person name="Roux C."/>
            <person name="Martin F.M."/>
            <person name="Corradi N."/>
        </authorList>
    </citation>
    <scope>NUCLEOTIDE SEQUENCE [LARGE SCALE GENOMIC DNA]</scope>
    <source>
        <strain evidence="5 6">C2</strain>
    </source>
</reference>
<accession>A0A2N1MXH5</accession>
<sequence length="460" mass="50921">MIFLNNLLIYFITFGALLQLLVEVKSQITTKPDLRLAHTATLIDDKLYILGGEIPPRSSGKQPKETFLYIDVSTPFNTNEVKYTDLSNSIVPSREYAIATKGGANNSTLFLYGGATFTNQELVYAFDAQHSAWYIPKPTGDPPVGKDFMSPVIDDNGLLYMFGGSRPVSGYVNDMFILDTIHFNWKKSSAINPPSSRDGYSAVFLPNKTIVYLGGFGPSGPNGSGPISWLPLDEVYLYDTINSSWETKKVDGTVPAPRAAFSAVLGPDSQRVIIFGGDTNSTSKNVLYSENALYVLNLNTIQWQVPPTSGKPPSSRTFHRTLTIGKYMVVTFGDGYTRDSENDILLLDISNNDQYVWTTNFEPQSLISQSTTPQLPAPQSSHSNINKMGIAIGTLIGIICGIALTIGSFFLYKQYKNRREVIPIPGDEIINKYPEETLKERSAVVEKKSWNNFFQSKSSR</sequence>
<evidence type="ECO:0008006" key="7">
    <source>
        <dbReference type="Google" id="ProtNLM"/>
    </source>
</evidence>
<evidence type="ECO:0000313" key="5">
    <source>
        <dbReference type="EMBL" id="PKK66328.1"/>
    </source>
</evidence>
<dbReference type="Proteomes" id="UP000233469">
    <property type="component" value="Unassembled WGS sequence"/>
</dbReference>
<dbReference type="VEuPathDB" id="FungiDB:RhiirA1_493062"/>
<evidence type="ECO:0000256" key="1">
    <source>
        <dbReference type="ARBA" id="ARBA00022441"/>
    </source>
</evidence>
<keyword evidence="3" id="KW-1133">Transmembrane helix</keyword>
<dbReference type="EMBL" id="LLXL01001107">
    <property type="protein sequence ID" value="PKK66328.1"/>
    <property type="molecule type" value="Genomic_DNA"/>
</dbReference>
<proteinExistence type="predicted"/>
<dbReference type="AlphaFoldDB" id="A0A2N1MXH5"/>
<comment type="caution">
    <text evidence="5">The sequence shown here is derived from an EMBL/GenBank/DDBJ whole genome shotgun (WGS) entry which is preliminary data.</text>
</comment>
<keyword evidence="3" id="KW-0472">Membrane</keyword>
<dbReference type="Pfam" id="PF24681">
    <property type="entry name" value="Kelch_KLHDC2_KLHL20_DRC7"/>
    <property type="match status" value="2"/>
</dbReference>
<reference evidence="5 6" key="1">
    <citation type="submission" date="2016-04" db="EMBL/GenBank/DDBJ databases">
        <title>Genome analyses suggest a sexual origin of heterokaryosis in a supposedly ancient asexual fungus.</title>
        <authorList>
            <person name="Ropars J."/>
            <person name="Sedzielewska K."/>
            <person name="Noel J."/>
            <person name="Charron P."/>
            <person name="Farinelli L."/>
            <person name="Marton T."/>
            <person name="Kruger M."/>
            <person name="Pelin A."/>
            <person name="Brachmann A."/>
            <person name="Corradi N."/>
        </authorList>
    </citation>
    <scope>NUCLEOTIDE SEQUENCE [LARGE SCALE GENOMIC DNA]</scope>
    <source>
        <strain evidence="5 6">C2</strain>
    </source>
</reference>
<keyword evidence="1" id="KW-0880">Kelch repeat</keyword>
<dbReference type="InterPro" id="IPR015915">
    <property type="entry name" value="Kelch-typ_b-propeller"/>
</dbReference>
<evidence type="ECO:0000313" key="6">
    <source>
        <dbReference type="Proteomes" id="UP000233469"/>
    </source>
</evidence>
<gene>
    <name evidence="5" type="ORF">RhiirC2_852951</name>
</gene>
<dbReference type="VEuPathDB" id="FungiDB:FUN_017173"/>
<feature type="signal peptide" evidence="4">
    <location>
        <begin position="1"/>
        <end position="26"/>
    </location>
</feature>
<dbReference type="SUPFAM" id="SSF117281">
    <property type="entry name" value="Kelch motif"/>
    <property type="match status" value="1"/>
</dbReference>
<evidence type="ECO:0000256" key="4">
    <source>
        <dbReference type="SAM" id="SignalP"/>
    </source>
</evidence>